<protein>
    <submittedName>
        <fullName evidence="1">Transposase DDE domain protein</fullName>
    </submittedName>
</protein>
<keyword evidence="2" id="KW-1185">Reference proteome</keyword>
<reference evidence="1 2" key="1">
    <citation type="submission" date="2021-03" db="EMBL/GenBank/DDBJ databases">
        <title>Complete genome sequence of Streptomyces cyanogenus S136, producer of anticancer angucycline landomycin A.</title>
        <authorList>
            <person name="Hrab P."/>
            <person name="Ruckert C."/>
            <person name="Busche T."/>
            <person name="Ostash I."/>
            <person name="Kalinowski J."/>
            <person name="Fedorenko V."/>
            <person name="Yushchuk O."/>
            <person name="Ostash B."/>
        </authorList>
    </citation>
    <scope>NUCLEOTIDE SEQUENCE [LARGE SCALE GENOMIC DNA]</scope>
    <source>
        <strain evidence="1 2">S136</strain>
    </source>
</reference>
<sequence>MIAERGPQHGTGLGTFRRVVERTISRFHGFRCLRIRWERRDDIHEAFLELACRLITHRQLQSWC</sequence>
<proteinExistence type="predicted"/>
<accession>A0ABX7THU4</accession>
<organism evidence="1 2">
    <name type="scientific">Streptomyces cyanogenus</name>
    <dbReference type="NCBI Taxonomy" id="80860"/>
    <lineage>
        <taxon>Bacteria</taxon>
        <taxon>Bacillati</taxon>
        <taxon>Actinomycetota</taxon>
        <taxon>Actinomycetes</taxon>
        <taxon>Kitasatosporales</taxon>
        <taxon>Streptomycetaceae</taxon>
        <taxon>Streptomyces</taxon>
    </lineage>
</organism>
<dbReference type="Proteomes" id="UP000663908">
    <property type="component" value="Chromosome"/>
</dbReference>
<evidence type="ECO:0000313" key="1">
    <source>
        <dbReference type="EMBL" id="QTD95977.1"/>
    </source>
</evidence>
<name>A0ABX7THU4_STRCY</name>
<evidence type="ECO:0000313" key="2">
    <source>
        <dbReference type="Proteomes" id="UP000663908"/>
    </source>
</evidence>
<gene>
    <name evidence="1" type="ORF">S1361_01400</name>
</gene>
<dbReference type="EMBL" id="CP071839">
    <property type="protein sequence ID" value="QTD95977.1"/>
    <property type="molecule type" value="Genomic_DNA"/>
</dbReference>